<dbReference type="AlphaFoldDB" id="A0A547PC02"/>
<dbReference type="RefSeq" id="WP_142787946.1">
    <property type="nucleotide sequence ID" value="NZ_VHJK01000001.1"/>
</dbReference>
<organism evidence="2 3">
    <name type="scientific">Erythrobacter insulae</name>
    <dbReference type="NCBI Taxonomy" id="2584124"/>
    <lineage>
        <taxon>Bacteria</taxon>
        <taxon>Pseudomonadati</taxon>
        <taxon>Pseudomonadota</taxon>
        <taxon>Alphaproteobacteria</taxon>
        <taxon>Sphingomonadales</taxon>
        <taxon>Erythrobacteraceae</taxon>
        <taxon>Erythrobacter/Porphyrobacter group</taxon>
        <taxon>Erythrobacter</taxon>
    </lineage>
</organism>
<gene>
    <name evidence="2" type="ORF">FGU71_07200</name>
</gene>
<reference evidence="2 3" key="1">
    <citation type="submission" date="2019-06" db="EMBL/GenBank/DDBJ databases">
        <title>Erythrobacter insulae sp. nov., isolated from a tidal flat.</title>
        <authorList>
            <person name="Yoon J.-H."/>
        </authorList>
    </citation>
    <scope>NUCLEOTIDE SEQUENCE [LARGE SCALE GENOMIC DNA]</scope>
    <source>
        <strain evidence="2 3">JBTF-M21</strain>
    </source>
</reference>
<comment type="caution">
    <text evidence="2">The sequence shown here is derived from an EMBL/GenBank/DDBJ whole genome shotgun (WGS) entry which is preliminary data.</text>
</comment>
<dbReference type="GO" id="GO:0006488">
    <property type="term" value="P:dolichol-linked oligosaccharide biosynthetic process"/>
    <property type="evidence" value="ECO:0007669"/>
    <property type="project" value="TreeGrafter"/>
</dbReference>
<evidence type="ECO:0000313" key="3">
    <source>
        <dbReference type="Proteomes" id="UP000316343"/>
    </source>
</evidence>
<dbReference type="InterPro" id="IPR007235">
    <property type="entry name" value="Glyco_trans_28_C"/>
</dbReference>
<dbReference type="EMBL" id="VHJK01000001">
    <property type="protein sequence ID" value="TRD11673.1"/>
    <property type="molecule type" value="Genomic_DNA"/>
</dbReference>
<name>A0A547PC02_9SPHN</name>
<dbReference type="Gene3D" id="3.40.50.2000">
    <property type="entry name" value="Glycogen Phosphorylase B"/>
    <property type="match status" value="1"/>
</dbReference>
<evidence type="ECO:0000259" key="1">
    <source>
        <dbReference type="Pfam" id="PF04101"/>
    </source>
</evidence>
<dbReference type="Proteomes" id="UP000316343">
    <property type="component" value="Unassembled WGS sequence"/>
</dbReference>
<dbReference type="OrthoDB" id="7186565at2"/>
<proteinExistence type="predicted"/>
<feature type="domain" description="Glycosyl transferase family 28 C-terminal" evidence="1">
    <location>
        <begin position="1"/>
        <end position="144"/>
    </location>
</feature>
<protein>
    <submittedName>
        <fullName evidence="2">Glucuronosyltransferase</fullName>
    </submittedName>
</protein>
<keyword evidence="3" id="KW-1185">Reference proteome</keyword>
<dbReference type="SUPFAM" id="SSF53756">
    <property type="entry name" value="UDP-Glycosyltransferase/glycogen phosphorylase"/>
    <property type="match status" value="1"/>
</dbReference>
<dbReference type="InterPro" id="IPR052474">
    <property type="entry name" value="UDP-GlcNAc_transferase"/>
</dbReference>
<evidence type="ECO:0000313" key="2">
    <source>
        <dbReference type="EMBL" id="TRD11673.1"/>
    </source>
</evidence>
<keyword evidence="2" id="KW-0808">Transferase</keyword>
<sequence length="160" mass="17280">MILVTVGMQLGFDRLIRAMDALAPTLGMRVVAQIGAGTYKPENMEAHNRIAAADFEELVRQSQLIISHAGIGAVLTAQRFGKPVVLVPRRADLGEHRNDHQIATVSKLANRAGVLVAMDETQLASRIDDGLAMKSFPVTPSESARQLHAAVTKFIETGQL</sequence>
<accession>A0A547PC02</accession>
<dbReference type="GO" id="GO:0016758">
    <property type="term" value="F:hexosyltransferase activity"/>
    <property type="evidence" value="ECO:0007669"/>
    <property type="project" value="InterPro"/>
</dbReference>
<dbReference type="PANTHER" id="PTHR47043:SF1">
    <property type="entry name" value="UDP-N-ACETYLGLUCOSAMINE TRANSFERASE SUBUNIT ALG13"/>
    <property type="match status" value="1"/>
</dbReference>
<dbReference type="PANTHER" id="PTHR47043">
    <property type="entry name" value="UDP-N-ACETYLGLUCOSAMINE TRANSFERASE SUBUNIT ALG13"/>
    <property type="match status" value="1"/>
</dbReference>
<dbReference type="Pfam" id="PF04101">
    <property type="entry name" value="Glyco_tran_28_C"/>
    <property type="match status" value="1"/>
</dbReference>